<gene>
    <name evidence="1" type="ORF">GCM10017621_03940</name>
</gene>
<organism evidence="1 2">
    <name type="scientific">Maricaulis virginensis</name>
    <dbReference type="NCBI Taxonomy" id="144022"/>
    <lineage>
        <taxon>Bacteria</taxon>
        <taxon>Pseudomonadati</taxon>
        <taxon>Pseudomonadota</taxon>
        <taxon>Alphaproteobacteria</taxon>
        <taxon>Maricaulales</taxon>
        <taxon>Maricaulaceae</taxon>
        <taxon>Maricaulis</taxon>
    </lineage>
</organism>
<proteinExistence type="predicted"/>
<comment type="caution">
    <text evidence="1">The sequence shown here is derived from an EMBL/GenBank/DDBJ whole genome shotgun (WGS) entry which is preliminary data.</text>
</comment>
<reference evidence="1" key="1">
    <citation type="journal article" date="2014" name="Int. J. Syst. Evol. Microbiol.">
        <title>Complete genome sequence of Corynebacterium casei LMG S-19264T (=DSM 44701T), isolated from a smear-ripened cheese.</title>
        <authorList>
            <consortium name="US DOE Joint Genome Institute (JGI-PGF)"/>
            <person name="Walter F."/>
            <person name="Albersmeier A."/>
            <person name="Kalinowski J."/>
            <person name="Ruckert C."/>
        </authorList>
    </citation>
    <scope>NUCLEOTIDE SEQUENCE</scope>
    <source>
        <strain evidence="1">VKM B-1513</strain>
    </source>
</reference>
<evidence type="ECO:0000313" key="1">
    <source>
        <dbReference type="EMBL" id="GLK50886.1"/>
    </source>
</evidence>
<protein>
    <submittedName>
        <fullName evidence="1">Uncharacterized protein</fullName>
    </submittedName>
</protein>
<dbReference type="Proteomes" id="UP001143486">
    <property type="component" value="Unassembled WGS sequence"/>
</dbReference>
<keyword evidence="2" id="KW-1185">Reference proteome</keyword>
<dbReference type="RefSeq" id="WP_271185283.1">
    <property type="nucleotide sequence ID" value="NZ_BSFE01000001.1"/>
</dbReference>
<evidence type="ECO:0000313" key="2">
    <source>
        <dbReference type="Proteomes" id="UP001143486"/>
    </source>
</evidence>
<reference evidence="1" key="2">
    <citation type="submission" date="2023-01" db="EMBL/GenBank/DDBJ databases">
        <authorList>
            <person name="Sun Q."/>
            <person name="Evtushenko L."/>
        </authorList>
    </citation>
    <scope>NUCLEOTIDE SEQUENCE</scope>
    <source>
        <strain evidence="1">VKM B-1513</strain>
    </source>
</reference>
<accession>A0A9W6IKY5</accession>
<name>A0A9W6IKY5_9PROT</name>
<dbReference type="EMBL" id="BSFE01000001">
    <property type="protein sequence ID" value="GLK50886.1"/>
    <property type="molecule type" value="Genomic_DNA"/>
</dbReference>
<sequence>MSDTEDTVLSMIGAALHADAPGDIIAEIEAALGSDDRWVLNACILSIGHMARRFRTYPADLKARVWLAARTSSHADVLAGTLGDAESDIATFKAEAV</sequence>
<dbReference type="AlphaFoldDB" id="A0A9W6IKY5"/>